<feature type="coiled-coil region" evidence="1">
    <location>
        <begin position="61"/>
        <end position="88"/>
    </location>
</feature>
<organism evidence="2 3">
    <name type="scientific">Mannheimia phage vB_MhM_1127AP1</name>
    <dbReference type="NCBI Taxonomy" id="1572746"/>
    <lineage>
        <taxon>Viruses</taxon>
        <taxon>Duplodnaviria</taxon>
        <taxon>Heunggongvirae</taxon>
        <taxon>Uroviricota</taxon>
        <taxon>Caudoviricetes</taxon>
        <taxon>Peduoviridae</taxon>
        <taxon>Baylorvirus</taxon>
        <taxon>Baylorvirus bv1127AP1</taxon>
    </lineage>
</organism>
<dbReference type="Proteomes" id="UP000224663">
    <property type="component" value="Segment"/>
</dbReference>
<keyword evidence="3" id="KW-1185">Reference proteome</keyword>
<name>A0A0M3LP03_9CAUD</name>
<evidence type="ECO:0000256" key="1">
    <source>
        <dbReference type="SAM" id="Coils"/>
    </source>
</evidence>
<dbReference type="EMBL" id="KP137436">
    <property type="protein sequence ID" value="AJA73090.1"/>
    <property type="molecule type" value="Genomic_DNA"/>
</dbReference>
<protein>
    <submittedName>
        <fullName evidence="2">Uncharacterized protein</fullName>
    </submittedName>
</protein>
<accession>A0A0M3LP03</accession>
<proteinExistence type="predicted"/>
<keyword evidence="1" id="KW-0175">Coiled coil</keyword>
<reference evidence="2 3" key="1">
    <citation type="journal article" date="2015" name="BMC Microbiol.">
        <title>Comparative analysis of multiple inducible phages from Mannheimia haemolytica.</title>
        <authorList>
            <person name="Niu Y.D."/>
            <person name="Cook S.R."/>
            <person name="Wang J."/>
            <person name="Klima C.L."/>
            <person name="Hsu Y.H."/>
            <person name="Kropinski A.M."/>
            <person name="Turner D."/>
            <person name="McAllister T.A."/>
        </authorList>
    </citation>
    <scope>NUCLEOTIDE SEQUENCE [LARGE SCALE GENOMIC DNA]</scope>
</reference>
<evidence type="ECO:0000313" key="2">
    <source>
        <dbReference type="EMBL" id="AJA73090.1"/>
    </source>
</evidence>
<sequence>MSKQLYYRHKSRWNRLNRLKKMNKRRLNLFLQEKRVANLESRLADEVELAKLNSEQIGDLLQALELKVNRLIRQNEKLKARVIKLEKVKQTQKQGLFAMFKKVLGSKGNP</sequence>
<gene>
    <name evidence="2" type="ORF">1127AP1_38</name>
</gene>
<evidence type="ECO:0000313" key="3">
    <source>
        <dbReference type="Proteomes" id="UP000224663"/>
    </source>
</evidence>